<gene>
    <name evidence="1" type="ORF">S01H1_34717</name>
</gene>
<dbReference type="AlphaFoldDB" id="X0UJE2"/>
<sequence>MTTWQRILAALGAVATIVTACGEFTRNYSIELHLVPIWGENEELPERLTR</sequence>
<protein>
    <submittedName>
        <fullName evidence="1">Uncharacterized protein</fullName>
    </submittedName>
</protein>
<evidence type="ECO:0000313" key="1">
    <source>
        <dbReference type="EMBL" id="GAG05909.1"/>
    </source>
</evidence>
<dbReference type="PROSITE" id="PS51257">
    <property type="entry name" value="PROKAR_LIPOPROTEIN"/>
    <property type="match status" value="1"/>
</dbReference>
<dbReference type="EMBL" id="BARS01021640">
    <property type="protein sequence ID" value="GAG05909.1"/>
    <property type="molecule type" value="Genomic_DNA"/>
</dbReference>
<organism evidence="1">
    <name type="scientific">marine sediment metagenome</name>
    <dbReference type="NCBI Taxonomy" id="412755"/>
    <lineage>
        <taxon>unclassified sequences</taxon>
        <taxon>metagenomes</taxon>
        <taxon>ecological metagenomes</taxon>
    </lineage>
</organism>
<comment type="caution">
    <text evidence="1">The sequence shown here is derived from an EMBL/GenBank/DDBJ whole genome shotgun (WGS) entry which is preliminary data.</text>
</comment>
<accession>X0UJE2</accession>
<reference evidence="1" key="1">
    <citation type="journal article" date="2014" name="Front. Microbiol.">
        <title>High frequency of phylogenetically diverse reductive dehalogenase-homologous genes in deep subseafloor sedimentary metagenomes.</title>
        <authorList>
            <person name="Kawai M."/>
            <person name="Futagami T."/>
            <person name="Toyoda A."/>
            <person name="Takaki Y."/>
            <person name="Nishi S."/>
            <person name="Hori S."/>
            <person name="Arai W."/>
            <person name="Tsubouchi T."/>
            <person name="Morono Y."/>
            <person name="Uchiyama I."/>
            <person name="Ito T."/>
            <person name="Fujiyama A."/>
            <person name="Inagaki F."/>
            <person name="Takami H."/>
        </authorList>
    </citation>
    <scope>NUCLEOTIDE SEQUENCE</scope>
    <source>
        <strain evidence="1">Expedition CK06-06</strain>
    </source>
</reference>
<proteinExistence type="predicted"/>
<name>X0UJE2_9ZZZZ</name>